<keyword evidence="1" id="KW-0328">Glycosyltransferase</keyword>
<dbReference type="AlphaFoldDB" id="A0A3A5MCF7"/>
<comment type="caution">
    <text evidence="5">The sequence shown here is derived from an EMBL/GenBank/DDBJ whole genome shotgun (WGS) entry which is preliminary data.</text>
</comment>
<keyword evidence="2 5" id="KW-0808">Transferase</keyword>
<dbReference type="InterPro" id="IPR001296">
    <property type="entry name" value="Glyco_trans_1"/>
</dbReference>
<evidence type="ECO:0000256" key="2">
    <source>
        <dbReference type="ARBA" id="ARBA00022679"/>
    </source>
</evidence>
<accession>A0A3A5MCF7</accession>
<reference evidence="5 6" key="1">
    <citation type="submission" date="2018-09" db="EMBL/GenBank/DDBJ databases">
        <title>Novel species of Cryobacterium.</title>
        <authorList>
            <person name="Liu Q."/>
            <person name="Xin Y.-H."/>
        </authorList>
    </citation>
    <scope>NUCLEOTIDE SEQUENCE [LARGE SCALE GENOMIC DNA]</scope>
    <source>
        <strain evidence="5 6">Hh39</strain>
    </source>
</reference>
<dbReference type="PANTHER" id="PTHR46401:SF2">
    <property type="entry name" value="GLYCOSYLTRANSFERASE WBBK-RELATED"/>
    <property type="match status" value="1"/>
</dbReference>
<dbReference type="Gene3D" id="3.40.50.2000">
    <property type="entry name" value="Glycogen Phosphorylase B"/>
    <property type="match status" value="2"/>
</dbReference>
<dbReference type="PANTHER" id="PTHR46401">
    <property type="entry name" value="GLYCOSYLTRANSFERASE WBBK-RELATED"/>
    <property type="match status" value="1"/>
</dbReference>
<evidence type="ECO:0000259" key="4">
    <source>
        <dbReference type="Pfam" id="PF13439"/>
    </source>
</evidence>
<name>A0A3A5MCF7_9MICO</name>
<sequence>MTLILVDLLFFTGKRGGMESYVREVYSRLPSDDPDTTFIALVTSELAAGDTAWFPGRVIDSGISGDNRVAWAWGELAQVARVARKLGADLIHCPANLGPVWSRVPVVLTVHDLLPFRHPEYVPGAYSVVLRALIRLAARHARRIVTISAASRHDIGEFLRIPVGRVDVTALAGQVRVAPGAGPAPTTVPRRSNQLLAVGNRMPHKNFSALLEALALIAPADRPHLVITGSHGDDPLAPLVARLGLTRWVTLRGWLTAEELTALYEESTIFVFPTLFEGFGLPALEAMALGCPVLCSDIPVLHEVAADAAEFVDPEDPASIAAAISALLASPERQRGLAARGREHAARFTWERTAQQTVASFQRALADR</sequence>
<evidence type="ECO:0000313" key="6">
    <source>
        <dbReference type="Proteomes" id="UP000272015"/>
    </source>
</evidence>
<evidence type="ECO:0000256" key="1">
    <source>
        <dbReference type="ARBA" id="ARBA00022676"/>
    </source>
</evidence>
<gene>
    <name evidence="5" type="ORF">D6T64_13190</name>
</gene>
<keyword evidence="6" id="KW-1185">Reference proteome</keyword>
<dbReference type="RefSeq" id="WP_119975146.1">
    <property type="nucleotide sequence ID" value="NZ_JBHSQA010000011.1"/>
</dbReference>
<proteinExistence type="predicted"/>
<dbReference type="SUPFAM" id="SSF53756">
    <property type="entry name" value="UDP-Glycosyltransferase/glycogen phosphorylase"/>
    <property type="match status" value="1"/>
</dbReference>
<dbReference type="CDD" id="cd03809">
    <property type="entry name" value="GT4_MtfB-like"/>
    <property type="match status" value="1"/>
</dbReference>
<dbReference type="GO" id="GO:0016757">
    <property type="term" value="F:glycosyltransferase activity"/>
    <property type="evidence" value="ECO:0007669"/>
    <property type="project" value="UniProtKB-KW"/>
</dbReference>
<dbReference type="Pfam" id="PF13439">
    <property type="entry name" value="Glyco_transf_4"/>
    <property type="match status" value="1"/>
</dbReference>
<dbReference type="OrthoDB" id="9801609at2"/>
<dbReference type="InterPro" id="IPR028098">
    <property type="entry name" value="Glyco_trans_4-like_N"/>
</dbReference>
<protein>
    <submittedName>
        <fullName evidence="5">Glycosyltransferase family 1 protein</fullName>
    </submittedName>
</protein>
<evidence type="ECO:0000313" key="5">
    <source>
        <dbReference type="EMBL" id="RJT87810.1"/>
    </source>
</evidence>
<feature type="domain" description="Glycosyltransferase subfamily 4-like N-terminal" evidence="4">
    <location>
        <begin position="16"/>
        <end position="168"/>
    </location>
</feature>
<evidence type="ECO:0000259" key="3">
    <source>
        <dbReference type="Pfam" id="PF00534"/>
    </source>
</evidence>
<dbReference type="Proteomes" id="UP000272015">
    <property type="component" value="Unassembled WGS sequence"/>
</dbReference>
<feature type="domain" description="Glycosyl transferase family 1" evidence="3">
    <location>
        <begin position="189"/>
        <end position="343"/>
    </location>
</feature>
<organism evidence="5 6">
    <name type="scientific">Cryobacterium melibiosiphilum</name>
    <dbReference type="NCBI Taxonomy" id="995039"/>
    <lineage>
        <taxon>Bacteria</taxon>
        <taxon>Bacillati</taxon>
        <taxon>Actinomycetota</taxon>
        <taxon>Actinomycetes</taxon>
        <taxon>Micrococcales</taxon>
        <taxon>Microbacteriaceae</taxon>
        <taxon>Cryobacterium</taxon>
    </lineage>
</organism>
<dbReference type="EMBL" id="QZVS01000087">
    <property type="protein sequence ID" value="RJT87810.1"/>
    <property type="molecule type" value="Genomic_DNA"/>
</dbReference>
<dbReference type="Pfam" id="PF00534">
    <property type="entry name" value="Glycos_transf_1"/>
    <property type="match status" value="1"/>
</dbReference>